<name>A0A380P875_WEIVI</name>
<evidence type="ECO:0000313" key="2">
    <source>
        <dbReference type="Proteomes" id="UP000254621"/>
    </source>
</evidence>
<dbReference type="EMBL" id="UHIV01000006">
    <property type="protein sequence ID" value="SUP61088.1"/>
    <property type="molecule type" value="Genomic_DNA"/>
</dbReference>
<evidence type="ECO:0000313" key="1">
    <source>
        <dbReference type="EMBL" id="SUP61088.1"/>
    </source>
</evidence>
<gene>
    <name evidence="1" type="ORF">NCTC13645_02215</name>
</gene>
<protein>
    <submittedName>
        <fullName evidence="1">Uncharacterized protein</fullName>
    </submittedName>
</protein>
<dbReference type="Proteomes" id="UP000254621">
    <property type="component" value="Unassembled WGS sequence"/>
</dbReference>
<sequence>MEVGIDKMSFFSTQYYIDMVDLAHARGEAPDNI</sequence>
<accession>A0A380P875</accession>
<reference evidence="1 2" key="1">
    <citation type="submission" date="2018-06" db="EMBL/GenBank/DDBJ databases">
        <authorList>
            <consortium name="Pathogen Informatics"/>
            <person name="Doyle S."/>
        </authorList>
    </citation>
    <scope>NUCLEOTIDE SEQUENCE [LARGE SCALE GENOMIC DNA]</scope>
    <source>
        <strain evidence="1 2">NCTC13645</strain>
    </source>
</reference>
<organism evidence="1 2">
    <name type="scientific">Weissella viridescens</name>
    <name type="common">Lactobacillus viridescens</name>
    <dbReference type="NCBI Taxonomy" id="1629"/>
    <lineage>
        <taxon>Bacteria</taxon>
        <taxon>Bacillati</taxon>
        <taxon>Bacillota</taxon>
        <taxon>Bacilli</taxon>
        <taxon>Lactobacillales</taxon>
        <taxon>Lactobacillaceae</taxon>
        <taxon>Weissella</taxon>
    </lineage>
</organism>
<dbReference type="AlphaFoldDB" id="A0A380P875"/>
<proteinExistence type="predicted"/>